<reference evidence="4" key="1">
    <citation type="submission" date="2017-09" db="EMBL/GenBank/DDBJ databases">
        <title>Depth-based differentiation of microbial function through sediment-hosted aquifers and enrichment of novel symbionts in the deep terrestrial subsurface.</title>
        <authorList>
            <person name="Probst A.J."/>
            <person name="Ladd B."/>
            <person name="Jarett J.K."/>
            <person name="Geller-Mcgrath D.E."/>
            <person name="Sieber C.M.K."/>
            <person name="Emerson J.B."/>
            <person name="Anantharaman K."/>
            <person name="Thomas B.C."/>
            <person name="Malmstrom R."/>
            <person name="Stieglmeier M."/>
            <person name="Klingl A."/>
            <person name="Woyke T."/>
            <person name="Ryan C.M."/>
            <person name="Banfield J.F."/>
        </authorList>
    </citation>
    <scope>NUCLEOTIDE SEQUENCE [LARGE SCALE GENOMIC DNA]</scope>
</reference>
<dbReference type="EMBL" id="PFTB01000064">
    <property type="protein sequence ID" value="PJB99229.1"/>
    <property type="molecule type" value="Genomic_DNA"/>
</dbReference>
<dbReference type="Gene3D" id="3.30.70.60">
    <property type="match status" value="1"/>
</dbReference>
<evidence type="ECO:0008006" key="5">
    <source>
        <dbReference type="Google" id="ProtNLM"/>
    </source>
</evidence>
<comment type="caution">
    <text evidence="3">The sequence shown here is derived from an EMBL/GenBank/DDBJ whole genome shotgun (WGS) entry which is preliminary data.</text>
</comment>
<evidence type="ECO:0000313" key="4">
    <source>
        <dbReference type="Proteomes" id="UP000228875"/>
    </source>
</evidence>
<dbReference type="Proteomes" id="UP000228875">
    <property type="component" value="Unassembled WGS sequence"/>
</dbReference>
<accession>A0A2M8DM88</accession>
<dbReference type="AlphaFoldDB" id="A0A2M8DM88"/>
<dbReference type="InterPro" id="IPR014717">
    <property type="entry name" value="Transl_elong_EF1B/ribsomal_bS6"/>
</dbReference>
<organism evidence="3 4">
    <name type="scientific">Candidatus Nealsonbacteria bacterium CG_4_9_14_0_8_um_filter_35_12</name>
    <dbReference type="NCBI Taxonomy" id="1974692"/>
    <lineage>
        <taxon>Bacteria</taxon>
        <taxon>Candidatus Nealsoniibacteriota</taxon>
    </lineage>
</organism>
<protein>
    <recommendedName>
        <fullName evidence="5">Type 4a pilus biogenesis protein PilO</fullName>
    </recommendedName>
</protein>
<proteinExistence type="predicted"/>
<keyword evidence="2" id="KW-1133">Transmembrane helix</keyword>
<feature type="transmembrane region" description="Helical" evidence="2">
    <location>
        <begin position="6"/>
        <end position="23"/>
    </location>
</feature>
<feature type="coiled-coil region" evidence="1">
    <location>
        <begin position="29"/>
        <end position="73"/>
    </location>
</feature>
<sequence length="184" mass="20685">MSRLIFIFLGIAAILAIGFFLIWPKYQKFESLKVDIENKELELRQTEDYFAKLERTAEDLKEYQDQLSKIDLALPNDSSFAAISLINFVGNASDANGLILKKLKSFSIASPKLPAQAPGVPAQPQSKVKDILVDFEVSGSYFALKNFIQTLENSAKIIEVENLSFSVEKEEVPLINLKIKTFSY</sequence>
<dbReference type="GO" id="GO:0043683">
    <property type="term" value="P:type IV pilus assembly"/>
    <property type="evidence" value="ECO:0007669"/>
    <property type="project" value="InterPro"/>
</dbReference>
<keyword evidence="2" id="KW-0472">Membrane</keyword>
<gene>
    <name evidence="3" type="ORF">CO077_02855</name>
</gene>
<dbReference type="GO" id="GO:0043107">
    <property type="term" value="P:type IV pilus-dependent motility"/>
    <property type="evidence" value="ECO:0007669"/>
    <property type="project" value="InterPro"/>
</dbReference>
<keyword evidence="1" id="KW-0175">Coiled coil</keyword>
<name>A0A2M8DM88_9BACT</name>
<evidence type="ECO:0000256" key="2">
    <source>
        <dbReference type="SAM" id="Phobius"/>
    </source>
</evidence>
<keyword evidence="2" id="KW-0812">Transmembrane</keyword>
<evidence type="ECO:0000256" key="1">
    <source>
        <dbReference type="SAM" id="Coils"/>
    </source>
</evidence>
<evidence type="ECO:0000313" key="3">
    <source>
        <dbReference type="EMBL" id="PJB99229.1"/>
    </source>
</evidence>